<dbReference type="InterPro" id="IPR016181">
    <property type="entry name" value="Acyl_CoA_acyltransferase"/>
</dbReference>
<dbReference type="Pfam" id="PF00583">
    <property type="entry name" value="Acetyltransf_1"/>
    <property type="match status" value="1"/>
</dbReference>
<dbReference type="RefSeq" id="WP_169453260.1">
    <property type="nucleotide sequence ID" value="NZ_CP051774.1"/>
</dbReference>
<dbReference type="AlphaFoldDB" id="A0A858RF32"/>
<dbReference type="PROSITE" id="PS51186">
    <property type="entry name" value="GNAT"/>
    <property type="match status" value="1"/>
</dbReference>
<dbReference type="Gene3D" id="3.40.630.30">
    <property type="match status" value="1"/>
</dbReference>
<sequence>MHSISAAHPSEAEVLTRIAFAAKRHWGYPECWIGQWAPLLTVTPASIAADEIFTVRRGGRILGFAVLKVEGGVLLFDGLWVLPDEIGRGIGAALFDEARRRAMAHGFDHFEVESDPNAAGFYERMGAVRIGTHATEIAGRVRELPVFRCCASGV</sequence>
<dbReference type="KEGG" id="luo:HHL09_04380"/>
<organism evidence="2 3">
    <name type="scientific">Luteolibacter luteus</name>
    <dbReference type="NCBI Taxonomy" id="2728835"/>
    <lineage>
        <taxon>Bacteria</taxon>
        <taxon>Pseudomonadati</taxon>
        <taxon>Verrucomicrobiota</taxon>
        <taxon>Verrucomicrobiia</taxon>
        <taxon>Verrucomicrobiales</taxon>
        <taxon>Verrucomicrobiaceae</taxon>
        <taxon>Luteolibacter</taxon>
    </lineage>
</organism>
<evidence type="ECO:0000313" key="3">
    <source>
        <dbReference type="Proteomes" id="UP000501812"/>
    </source>
</evidence>
<dbReference type="EMBL" id="CP051774">
    <property type="protein sequence ID" value="QJE95039.1"/>
    <property type="molecule type" value="Genomic_DNA"/>
</dbReference>
<accession>A0A858RF32</accession>
<protein>
    <submittedName>
        <fullName evidence="2">GNAT family N-acetyltransferase</fullName>
    </submittedName>
</protein>
<name>A0A858RF32_9BACT</name>
<evidence type="ECO:0000259" key="1">
    <source>
        <dbReference type="PROSITE" id="PS51186"/>
    </source>
</evidence>
<evidence type="ECO:0000313" key="2">
    <source>
        <dbReference type="EMBL" id="QJE95039.1"/>
    </source>
</evidence>
<proteinExistence type="predicted"/>
<feature type="domain" description="N-acetyltransferase" evidence="1">
    <location>
        <begin position="1"/>
        <end position="148"/>
    </location>
</feature>
<dbReference type="SUPFAM" id="SSF55729">
    <property type="entry name" value="Acyl-CoA N-acyltransferases (Nat)"/>
    <property type="match status" value="1"/>
</dbReference>
<keyword evidence="3" id="KW-1185">Reference proteome</keyword>
<dbReference type="Proteomes" id="UP000501812">
    <property type="component" value="Chromosome"/>
</dbReference>
<dbReference type="InterPro" id="IPR000182">
    <property type="entry name" value="GNAT_dom"/>
</dbReference>
<dbReference type="CDD" id="cd04301">
    <property type="entry name" value="NAT_SF"/>
    <property type="match status" value="1"/>
</dbReference>
<dbReference type="GO" id="GO:0016747">
    <property type="term" value="F:acyltransferase activity, transferring groups other than amino-acyl groups"/>
    <property type="evidence" value="ECO:0007669"/>
    <property type="project" value="InterPro"/>
</dbReference>
<keyword evidence="2" id="KW-0808">Transferase</keyword>
<gene>
    <name evidence="2" type="ORF">HHL09_04380</name>
</gene>
<reference evidence="2 3" key="1">
    <citation type="submission" date="2020-04" db="EMBL/GenBank/DDBJ databases">
        <title>Luteolibacter sp. G-1-1-1 isolated from soil.</title>
        <authorList>
            <person name="Dahal R.H."/>
        </authorList>
    </citation>
    <scope>NUCLEOTIDE SEQUENCE [LARGE SCALE GENOMIC DNA]</scope>
    <source>
        <strain evidence="2 3">G-1-1-1</strain>
    </source>
</reference>